<sequence>MFPHVRHVCCKERAQSRVASFMDGRRGSCSNWDEMDIQGGAVCYMPTTANDPSTFPSIDNDDVSTTTAMSDKGLITDDLADVSSKTSQATTQESDDAVDAFGRCIPKNRAVWQTNSGGAFVNYKVLTGEVVPLPTERAKIVELPAELALSVMDMHCRTFEGSEEVLVKLLSSSNKKYMYGTKFEVAAGVWTLFWDPMHHSKLTTFDIQSAICAALNSRRTLAFVIGVDSNKEIVGCDLSPQAKKTIRDVFEDCIHTEFVPPLDEGLVKLRFRSVCNQFGCEIPSRFLVGITVQDTVTTLYQLSSSRIYYADGNVVARVKNLTEARNMLLLRRQKEFEKMKNAGQPIRIPCLRVPEERSYFFSKLTAYALFALSGLILSLVVAMFLKYKLPFQNYSNGDRDVQRKILAERMKILGEKQHNREGKRAQDQPLSEQDHDLLVQIADAVERYKRDPFTEAVNTMKKAEELAQHVSHSDSDLREREGDSDVEIKEEGFIEEHDGSDRKLKEKEGHEDTEETDEHLNRTRAPSEGYCDSYEQHFSFYCIGESDRGGENQKTIAKFCPSYKKACPHKSITASIASSELPSNPSNPFTKKTAFRAPVISSEEYESSEERLTSEEEEAERKEAYYSEIKRRFPCKPDCDQRIFPHCTPECKCDYIYPAVQKFCNPPPLPLFLNTCRLWYHGCPKYEQYHYSSQYIYSKAEKGKKLAGPYLNNPVPLPAPPVLTPAYAPHLPSREARGSYREQYSRGVQRLQPVVHSSITHALPPPLPKSVVRDYLESASTQESKSARKRRRHRERRSRSRTFSTHRHSHKTQSDTKTRELYRALRAINSLTSEPVKIVRDPAKLLSGPSDGTEDGTRDGAGPRPRAHQSKNIPVVPSEAAYGASDNAFKKFDGLTDSAGVLHRPRSRSPFVKPGLWEPNPDDPHNRDHANKFYYAPRSVGVDWLNGQIAWGAHWAVPAAGTGGTDGFSAVHFPTIGTFLNIPDDYD</sequence>
<dbReference type="PANTHER" id="PTHR35015">
    <property type="entry name" value="PROTEIN CBR-OSM-7-RELATED"/>
    <property type="match status" value="1"/>
</dbReference>
<protein>
    <submittedName>
        <fullName evidence="4">Uncharacterized protein</fullName>
    </submittedName>
</protein>
<dbReference type="GO" id="GO:0005615">
    <property type="term" value="C:extracellular space"/>
    <property type="evidence" value="ECO:0007669"/>
    <property type="project" value="TreeGrafter"/>
</dbReference>
<gene>
    <name evidence="4" type="ORF">CYNAS_LOCUS10434</name>
</gene>
<feature type="region of interest" description="Disordered" evidence="2">
    <location>
        <begin position="416"/>
        <end position="435"/>
    </location>
</feature>
<evidence type="ECO:0000313" key="5">
    <source>
        <dbReference type="Proteomes" id="UP001176961"/>
    </source>
</evidence>
<dbReference type="Proteomes" id="UP001176961">
    <property type="component" value="Unassembled WGS sequence"/>
</dbReference>
<evidence type="ECO:0000313" key="4">
    <source>
        <dbReference type="EMBL" id="CAJ0598451.1"/>
    </source>
</evidence>
<feature type="coiled-coil region" evidence="1">
    <location>
        <begin position="602"/>
        <end position="632"/>
    </location>
</feature>
<evidence type="ECO:0000256" key="2">
    <source>
        <dbReference type="SAM" id="MobiDB-lite"/>
    </source>
</evidence>
<evidence type="ECO:0000256" key="1">
    <source>
        <dbReference type="SAM" id="Coils"/>
    </source>
</evidence>
<dbReference type="PANTHER" id="PTHR35015:SF4">
    <property type="entry name" value="PROTEIN CBR-OSM-7"/>
    <property type="match status" value="1"/>
</dbReference>
<evidence type="ECO:0000256" key="3">
    <source>
        <dbReference type="SAM" id="Phobius"/>
    </source>
</evidence>
<keyword evidence="3" id="KW-0812">Transmembrane</keyword>
<dbReference type="AlphaFoldDB" id="A0AA36GUM6"/>
<accession>A0AA36GUM6</accession>
<organism evidence="4 5">
    <name type="scientific">Cylicocyclus nassatus</name>
    <name type="common">Nematode worm</name>
    <dbReference type="NCBI Taxonomy" id="53992"/>
    <lineage>
        <taxon>Eukaryota</taxon>
        <taxon>Metazoa</taxon>
        <taxon>Ecdysozoa</taxon>
        <taxon>Nematoda</taxon>
        <taxon>Chromadorea</taxon>
        <taxon>Rhabditida</taxon>
        <taxon>Rhabditina</taxon>
        <taxon>Rhabditomorpha</taxon>
        <taxon>Strongyloidea</taxon>
        <taxon>Strongylidae</taxon>
        <taxon>Cylicocyclus</taxon>
    </lineage>
</organism>
<feature type="region of interest" description="Disordered" evidence="2">
    <location>
        <begin position="777"/>
        <end position="819"/>
    </location>
</feature>
<feature type="compositionally biased region" description="Basic residues" evidence="2">
    <location>
        <begin position="787"/>
        <end position="811"/>
    </location>
</feature>
<dbReference type="GO" id="GO:0005112">
    <property type="term" value="F:Notch binding"/>
    <property type="evidence" value="ECO:0007669"/>
    <property type="project" value="TreeGrafter"/>
</dbReference>
<keyword evidence="5" id="KW-1185">Reference proteome</keyword>
<keyword evidence="3" id="KW-0472">Membrane</keyword>
<feature type="transmembrane region" description="Helical" evidence="3">
    <location>
        <begin position="364"/>
        <end position="385"/>
    </location>
</feature>
<keyword evidence="3" id="KW-1133">Transmembrane helix</keyword>
<reference evidence="4" key="1">
    <citation type="submission" date="2023-07" db="EMBL/GenBank/DDBJ databases">
        <authorList>
            <consortium name="CYATHOMIX"/>
        </authorList>
    </citation>
    <scope>NUCLEOTIDE SEQUENCE</scope>
    <source>
        <strain evidence="4">N/A</strain>
    </source>
</reference>
<comment type="caution">
    <text evidence="4">The sequence shown here is derived from an EMBL/GenBank/DDBJ whole genome shotgun (WGS) entry which is preliminary data.</text>
</comment>
<feature type="compositionally biased region" description="Basic and acidic residues" evidence="2">
    <location>
        <begin position="466"/>
        <end position="510"/>
    </location>
</feature>
<feature type="region of interest" description="Disordered" evidence="2">
    <location>
        <begin position="466"/>
        <end position="527"/>
    </location>
</feature>
<keyword evidence="1" id="KW-0175">Coiled coil</keyword>
<name>A0AA36GUM6_CYLNA</name>
<feature type="region of interest" description="Disordered" evidence="2">
    <location>
        <begin position="840"/>
        <end position="875"/>
    </location>
</feature>
<dbReference type="GO" id="GO:0045747">
    <property type="term" value="P:positive regulation of Notch signaling pathway"/>
    <property type="evidence" value="ECO:0007669"/>
    <property type="project" value="TreeGrafter"/>
</dbReference>
<dbReference type="EMBL" id="CATQJL010000223">
    <property type="protein sequence ID" value="CAJ0598451.1"/>
    <property type="molecule type" value="Genomic_DNA"/>
</dbReference>
<dbReference type="InterPro" id="IPR053124">
    <property type="entry name" value="Notch_signaling_modulators"/>
</dbReference>
<proteinExistence type="predicted"/>